<evidence type="ECO:0000256" key="1">
    <source>
        <dbReference type="SAM" id="MobiDB-lite"/>
    </source>
</evidence>
<dbReference type="EMBL" id="JAJFAZ020000003">
    <property type="protein sequence ID" value="KAI5337181.1"/>
    <property type="molecule type" value="Genomic_DNA"/>
</dbReference>
<evidence type="ECO:0000313" key="3">
    <source>
        <dbReference type="Proteomes" id="UP001054821"/>
    </source>
</evidence>
<comment type="caution">
    <text evidence="2">The sequence shown here is derived from an EMBL/GenBank/DDBJ whole genome shotgun (WGS) entry which is preliminary data.</text>
</comment>
<evidence type="ECO:0000313" key="2">
    <source>
        <dbReference type="EMBL" id="KAI5337181.1"/>
    </source>
</evidence>
<name>A0AAD4W5Z2_PRUDU</name>
<dbReference type="Proteomes" id="UP001054821">
    <property type="component" value="Chromosome 3"/>
</dbReference>
<feature type="region of interest" description="Disordered" evidence="1">
    <location>
        <begin position="1"/>
        <end position="22"/>
    </location>
</feature>
<dbReference type="AlphaFoldDB" id="A0AAD4W5Z2"/>
<proteinExistence type="predicted"/>
<keyword evidence="3" id="KW-1185">Reference proteome</keyword>
<protein>
    <submittedName>
        <fullName evidence="2">Uncharacterized protein</fullName>
    </submittedName>
</protein>
<sequence length="90" mass="10080">MVVNTRRNPRRDQEFEESRRHLESEISMAGSLPINNQPQIVLNGQQGQNGLNRAMAIDPNHVVVKDVTKVIGGPVLRSNLSTLLEIQQLI</sequence>
<accession>A0AAD4W5Z2</accession>
<organism evidence="2 3">
    <name type="scientific">Prunus dulcis</name>
    <name type="common">Almond</name>
    <name type="synonym">Amygdalus dulcis</name>
    <dbReference type="NCBI Taxonomy" id="3755"/>
    <lineage>
        <taxon>Eukaryota</taxon>
        <taxon>Viridiplantae</taxon>
        <taxon>Streptophyta</taxon>
        <taxon>Embryophyta</taxon>
        <taxon>Tracheophyta</taxon>
        <taxon>Spermatophyta</taxon>
        <taxon>Magnoliopsida</taxon>
        <taxon>eudicotyledons</taxon>
        <taxon>Gunneridae</taxon>
        <taxon>Pentapetalae</taxon>
        <taxon>rosids</taxon>
        <taxon>fabids</taxon>
        <taxon>Rosales</taxon>
        <taxon>Rosaceae</taxon>
        <taxon>Amygdaloideae</taxon>
        <taxon>Amygdaleae</taxon>
        <taxon>Prunus</taxon>
    </lineage>
</organism>
<feature type="compositionally biased region" description="Basic and acidic residues" evidence="1">
    <location>
        <begin position="10"/>
        <end position="22"/>
    </location>
</feature>
<gene>
    <name evidence="2" type="ORF">L3X38_016450</name>
</gene>
<reference evidence="2 3" key="1">
    <citation type="journal article" date="2022" name="G3 (Bethesda)">
        <title>Whole-genome sequence and methylome profiling of the almond [Prunus dulcis (Mill.) D.A. Webb] cultivar 'Nonpareil'.</title>
        <authorList>
            <person name="D'Amico-Willman K.M."/>
            <person name="Ouma W.Z."/>
            <person name="Meulia T."/>
            <person name="Sideli G.M."/>
            <person name="Gradziel T.M."/>
            <person name="Fresnedo-Ramirez J."/>
        </authorList>
    </citation>
    <scope>NUCLEOTIDE SEQUENCE [LARGE SCALE GENOMIC DNA]</scope>
    <source>
        <strain evidence="2">Clone GOH B32 T37-40</strain>
    </source>
</reference>